<sequence length="122" mass="14011">MYKQFTTDILHLPTFILNDEGEHADDLLNGNLFMKNLKYFIDLEKNTGEKGRGDKREAAHVIRSQHVKVIDPKTEKVIATANEGEIIERYTNAPKVPVFCFTLFKALLNVGVDIYRKERSSK</sequence>
<keyword evidence="2" id="KW-1185">Reference proteome</keyword>
<protein>
    <submittedName>
        <fullName evidence="1">Uncharacterized protein</fullName>
    </submittedName>
</protein>
<dbReference type="EMBL" id="FTOC01000007">
    <property type="protein sequence ID" value="SIS52142.1"/>
    <property type="molecule type" value="Genomic_DNA"/>
</dbReference>
<dbReference type="RefSeq" id="WP_076559526.1">
    <property type="nucleotide sequence ID" value="NZ_FTOC01000007.1"/>
</dbReference>
<dbReference type="Proteomes" id="UP000187608">
    <property type="component" value="Unassembled WGS sequence"/>
</dbReference>
<evidence type="ECO:0000313" key="1">
    <source>
        <dbReference type="EMBL" id="SIS52142.1"/>
    </source>
</evidence>
<organism evidence="1 2">
    <name type="scientific">Salimicrobium flavidum</name>
    <dbReference type="NCBI Taxonomy" id="570947"/>
    <lineage>
        <taxon>Bacteria</taxon>
        <taxon>Bacillati</taxon>
        <taxon>Bacillota</taxon>
        <taxon>Bacilli</taxon>
        <taxon>Bacillales</taxon>
        <taxon>Bacillaceae</taxon>
        <taxon>Salimicrobium</taxon>
    </lineage>
</organism>
<accession>A0A1N7JS10</accession>
<reference evidence="2" key="1">
    <citation type="submission" date="2017-01" db="EMBL/GenBank/DDBJ databases">
        <authorList>
            <person name="Varghese N."/>
            <person name="Submissions S."/>
        </authorList>
    </citation>
    <scope>NUCLEOTIDE SEQUENCE [LARGE SCALE GENOMIC DNA]</scope>
    <source>
        <strain evidence="2">DSM 23127</strain>
    </source>
</reference>
<name>A0A1N7JS10_9BACI</name>
<proteinExistence type="predicted"/>
<dbReference type="OrthoDB" id="2894826at2"/>
<dbReference type="AlphaFoldDB" id="A0A1N7JS10"/>
<evidence type="ECO:0000313" key="2">
    <source>
        <dbReference type="Proteomes" id="UP000187608"/>
    </source>
</evidence>
<gene>
    <name evidence="1" type="ORF">SAMN05421687_107125</name>
</gene>